<feature type="domain" description="Aldehyde dehydrogenase" evidence="5">
    <location>
        <begin position="34"/>
        <end position="110"/>
    </location>
</feature>
<reference evidence="6" key="2">
    <citation type="submission" date="2023-05" db="EMBL/GenBank/DDBJ databases">
        <authorList>
            <person name="Schelkunov M.I."/>
        </authorList>
    </citation>
    <scope>NUCLEOTIDE SEQUENCE</scope>
    <source>
        <strain evidence="6">Hsosn_3</strain>
        <tissue evidence="6">Leaf</tissue>
    </source>
</reference>
<keyword evidence="7" id="KW-1185">Reference proteome</keyword>
<dbReference type="SUPFAM" id="SSF53720">
    <property type="entry name" value="ALDH-like"/>
    <property type="match status" value="1"/>
</dbReference>
<dbReference type="GO" id="GO:0004491">
    <property type="term" value="F:methylmalonate-semialdehyde dehydrogenase (acylating, NAD) activity"/>
    <property type="evidence" value="ECO:0007669"/>
    <property type="project" value="UniProtKB-EC"/>
</dbReference>
<dbReference type="InterPro" id="IPR016163">
    <property type="entry name" value="Ald_DH_C"/>
</dbReference>
<dbReference type="InterPro" id="IPR015590">
    <property type="entry name" value="Aldehyde_DH_dom"/>
</dbReference>
<reference evidence="6" key="1">
    <citation type="submission" date="2023-02" db="EMBL/GenBank/DDBJ databases">
        <title>Genome of toxic invasive species Heracleum sosnowskyi carries increased number of genes despite the absence of recent whole-genome duplications.</title>
        <authorList>
            <person name="Schelkunov M."/>
            <person name="Shtratnikova V."/>
            <person name="Makarenko M."/>
            <person name="Klepikova A."/>
            <person name="Omelchenko D."/>
            <person name="Novikova G."/>
            <person name="Obukhova E."/>
            <person name="Bogdanov V."/>
            <person name="Penin A."/>
            <person name="Logacheva M."/>
        </authorList>
    </citation>
    <scope>NUCLEOTIDE SEQUENCE</scope>
    <source>
        <strain evidence="6">Hsosn_3</strain>
        <tissue evidence="6">Leaf</tissue>
    </source>
</reference>
<keyword evidence="3" id="KW-0560">Oxidoreductase</keyword>
<dbReference type="GO" id="GO:0005739">
    <property type="term" value="C:mitochondrion"/>
    <property type="evidence" value="ECO:0007669"/>
    <property type="project" value="TreeGrafter"/>
</dbReference>
<organism evidence="6 7">
    <name type="scientific">Heracleum sosnowskyi</name>
    <dbReference type="NCBI Taxonomy" id="360622"/>
    <lineage>
        <taxon>Eukaryota</taxon>
        <taxon>Viridiplantae</taxon>
        <taxon>Streptophyta</taxon>
        <taxon>Embryophyta</taxon>
        <taxon>Tracheophyta</taxon>
        <taxon>Spermatophyta</taxon>
        <taxon>Magnoliopsida</taxon>
        <taxon>eudicotyledons</taxon>
        <taxon>Gunneridae</taxon>
        <taxon>Pentapetalae</taxon>
        <taxon>asterids</taxon>
        <taxon>campanulids</taxon>
        <taxon>Apiales</taxon>
        <taxon>Apiaceae</taxon>
        <taxon>Apioideae</taxon>
        <taxon>apioid superclade</taxon>
        <taxon>Tordylieae</taxon>
        <taxon>Tordyliinae</taxon>
        <taxon>Heracleum</taxon>
    </lineage>
</organism>
<dbReference type="EC" id="1.2.1.27" evidence="2"/>
<dbReference type="InterPro" id="IPR016161">
    <property type="entry name" value="Ald_DH/histidinol_DH"/>
</dbReference>
<dbReference type="Pfam" id="PF00171">
    <property type="entry name" value="Aldedh"/>
    <property type="match status" value="1"/>
</dbReference>
<evidence type="ECO:0000256" key="4">
    <source>
        <dbReference type="ARBA" id="ARBA00023027"/>
    </source>
</evidence>
<protein>
    <recommendedName>
        <fullName evidence="2">methylmalonate-semialdehyde dehydrogenase (CoA acylating)</fullName>
        <ecNumber evidence="2">1.2.1.27</ecNumber>
    </recommendedName>
</protein>
<dbReference type="GO" id="GO:0006574">
    <property type="term" value="P:L-valine catabolic process"/>
    <property type="evidence" value="ECO:0007669"/>
    <property type="project" value="TreeGrafter"/>
</dbReference>
<dbReference type="GO" id="GO:0006210">
    <property type="term" value="P:thymine catabolic process"/>
    <property type="evidence" value="ECO:0007669"/>
    <property type="project" value="TreeGrafter"/>
</dbReference>
<dbReference type="InterPro" id="IPR010061">
    <property type="entry name" value="MeMal-semiAld_DH"/>
</dbReference>
<accession>A0AAD8I8W4</accession>
<dbReference type="PANTHER" id="PTHR43866:SF3">
    <property type="entry name" value="METHYLMALONATE-SEMIALDEHYDE DEHYDROGENASE [ACYLATING], MITOCHONDRIAL"/>
    <property type="match status" value="1"/>
</dbReference>
<keyword evidence="4" id="KW-0520">NAD</keyword>
<dbReference type="Proteomes" id="UP001237642">
    <property type="component" value="Unassembled WGS sequence"/>
</dbReference>
<name>A0AAD8I8W4_9APIA</name>
<dbReference type="Gene3D" id="3.40.605.10">
    <property type="entry name" value="Aldehyde Dehydrogenase, Chain A, domain 1"/>
    <property type="match status" value="1"/>
</dbReference>
<dbReference type="AlphaFoldDB" id="A0AAD8I8W4"/>
<dbReference type="PROSITE" id="PS00070">
    <property type="entry name" value="ALDEHYDE_DEHYDR_CYS"/>
    <property type="match status" value="1"/>
</dbReference>
<proteinExistence type="inferred from homology"/>
<sequence length="117" mass="12391">MTIKFVYYNLFDVHKECTNLHTDIINAVCDSDDSDEIKAVSFVGPDTAGMYVNARARASANGKRVQSNAGAKNHAVVMPDASTEATLDALVGAGFSAAGQRCTAISTVIFVGDSKSW</sequence>
<comment type="similarity">
    <text evidence="1">Belongs to the aldehyde dehydrogenase family.</text>
</comment>
<gene>
    <name evidence="6" type="ORF">POM88_026841</name>
</gene>
<evidence type="ECO:0000256" key="1">
    <source>
        <dbReference type="ARBA" id="ARBA00009986"/>
    </source>
</evidence>
<dbReference type="PANTHER" id="PTHR43866">
    <property type="entry name" value="MALONATE-SEMIALDEHYDE DEHYDROGENASE"/>
    <property type="match status" value="1"/>
</dbReference>
<evidence type="ECO:0000256" key="2">
    <source>
        <dbReference type="ARBA" id="ARBA00013048"/>
    </source>
</evidence>
<comment type="caution">
    <text evidence="6">The sequence shown here is derived from an EMBL/GenBank/DDBJ whole genome shotgun (WGS) entry which is preliminary data.</text>
</comment>
<evidence type="ECO:0000313" key="6">
    <source>
        <dbReference type="EMBL" id="KAK1380097.1"/>
    </source>
</evidence>
<evidence type="ECO:0000313" key="7">
    <source>
        <dbReference type="Proteomes" id="UP001237642"/>
    </source>
</evidence>
<dbReference type="EMBL" id="JAUIZM010000006">
    <property type="protein sequence ID" value="KAK1380097.1"/>
    <property type="molecule type" value="Genomic_DNA"/>
</dbReference>
<dbReference type="InterPro" id="IPR016160">
    <property type="entry name" value="Ald_DH_CS_CYS"/>
</dbReference>
<evidence type="ECO:0000259" key="5">
    <source>
        <dbReference type="Pfam" id="PF00171"/>
    </source>
</evidence>
<dbReference type="InterPro" id="IPR016162">
    <property type="entry name" value="Ald_DH_N"/>
</dbReference>
<evidence type="ECO:0000256" key="3">
    <source>
        <dbReference type="ARBA" id="ARBA00023002"/>
    </source>
</evidence>
<dbReference type="Gene3D" id="3.40.309.10">
    <property type="entry name" value="Aldehyde Dehydrogenase, Chain A, domain 2"/>
    <property type="match status" value="1"/>
</dbReference>